<reference evidence="1" key="1">
    <citation type="submission" date="2024-02" db="EMBL/GenBank/DDBJ databases">
        <authorList>
            <consortium name="ELIXIR-Norway"/>
            <consortium name="Elixir Norway"/>
        </authorList>
    </citation>
    <scope>NUCLEOTIDE SEQUENCE</scope>
</reference>
<dbReference type="InterPro" id="IPR027417">
    <property type="entry name" value="P-loop_NTPase"/>
</dbReference>
<name>A0ABP0VJV4_9BRYO</name>
<evidence type="ECO:0000313" key="2">
    <source>
        <dbReference type="Proteomes" id="UP001497444"/>
    </source>
</evidence>
<protein>
    <submittedName>
        <fullName evidence="1">Uncharacterized protein</fullName>
    </submittedName>
</protein>
<comment type="caution">
    <text evidence="1">The sequence shown here is derived from an EMBL/GenBank/DDBJ whole genome shotgun (WGS) entry which is preliminary data.</text>
</comment>
<evidence type="ECO:0000313" key="1">
    <source>
        <dbReference type="EMBL" id="CAK9253365.1"/>
    </source>
</evidence>
<organism evidence="1 2">
    <name type="scientific">Sphagnum jensenii</name>
    <dbReference type="NCBI Taxonomy" id="128206"/>
    <lineage>
        <taxon>Eukaryota</taxon>
        <taxon>Viridiplantae</taxon>
        <taxon>Streptophyta</taxon>
        <taxon>Embryophyta</taxon>
        <taxon>Bryophyta</taxon>
        <taxon>Sphagnophytina</taxon>
        <taxon>Sphagnopsida</taxon>
        <taxon>Sphagnales</taxon>
        <taxon>Sphagnaceae</taxon>
        <taxon>Sphagnum</taxon>
    </lineage>
</organism>
<keyword evidence="2" id="KW-1185">Reference proteome</keyword>
<accession>A0ABP0VJV4</accession>
<proteinExistence type="predicted"/>
<dbReference type="SUPFAM" id="SSF52540">
    <property type="entry name" value="P-loop containing nucleoside triphosphate hydrolases"/>
    <property type="match status" value="1"/>
</dbReference>
<sequence length="516" mass="58126">MTIDLEKETQAAELKGSLLLFTRFFYKYLTDRDFIVSQPAGRESHHITVCRAFTSLFRVQHQAYGLIINLPPGYGKSVMTSMWVAWCFAHYPDCNFLYISYSHELAASHTAFIKQIMSSRMYRYLFDVDISSDTRAKDHFMTTAGGSVAAFGSAGAVTGRNAGSPGLKRFSGCVIIDDAHKPNEIHSDSVRESVIRNYNETIMQRPRDTNVPIVFIGQRLHEEDLAAYLMSGKDVRHWDKVILKGIDEAGNALYPEVQSLKYLRDLQNKQPYVFSSQIQQEPVPAGGALFKPEWFLQLDFEPKIELTFITADTAETSKSYNDATVFSFWGVYEIMAFGKPTGAIGLHWIDCVEIRVEPRDLKDCFLDFWQDCARHVVPPLLAAIEKKSTGVTLLSLLDEMQGIQIRNIERNRASGSKTQRFLEMQPYIASKLVSLPKGAKHVNLCLSHMSKITATESHRHDDICDTLADAVRIALIDKTLTINTKQNDKKAATILQSQKSLLKTRGLVYGAGSENR</sequence>
<dbReference type="EMBL" id="CAXAQS010000828">
    <property type="protein sequence ID" value="CAK9253365.1"/>
    <property type="molecule type" value="Genomic_DNA"/>
</dbReference>
<gene>
    <name evidence="1" type="ORF">CSSPJE1EN1_LOCUS28743</name>
</gene>
<dbReference type="Proteomes" id="UP001497444">
    <property type="component" value="Unassembled WGS sequence"/>
</dbReference>
<dbReference type="Gene3D" id="3.40.50.300">
    <property type="entry name" value="P-loop containing nucleotide triphosphate hydrolases"/>
    <property type="match status" value="1"/>
</dbReference>